<dbReference type="PROSITE" id="PS50181">
    <property type="entry name" value="FBOX"/>
    <property type="match status" value="1"/>
</dbReference>
<dbReference type="PATRIC" id="fig|66969.6.peg.68"/>
<dbReference type="InterPro" id="IPR001810">
    <property type="entry name" value="F-box_dom"/>
</dbReference>
<dbReference type="EMBL" id="LNZB01000002">
    <property type="protein sequence ID" value="KTD83073.1"/>
    <property type="molecule type" value="Genomic_DNA"/>
</dbReference>
<evidence type="ECO:0000313" key="2">
    <source>
        <dbReference type="EMBL" id="KTD83073.1"/>
    </source>
</evidence>
<accession>A0A0W1AP06</accession>
<feature type="domain" description="F-box" evidence="1">
    <location>
        <begin position="53"/>
        <end position="99"/>
    </location>
</feature>
<dbReference type="OrthoDB" id="5653210at2"/>
<gene>
    <name evidence="2" type="ORF">Lwal_0061</name>
</gene>
<protein>
    <recommendedName>
        <fullName evidence="1">F-box domain-containing protein</fullName>
    </recommendedName>
</protein>
<dbReference type="Proteomes" id="UP000054729">
    <property type="component" value="Unassembled WGS sequence"/>
</dbReference>
<dbReference type="RefSeq" id="WP_083499995.1">
    <property type="nucleotide sequence ID" value="NZ_CAAAIQ010000029.1"/>
</dbReference>
<name>A0A0W1AP06_9GAMM</name>
<comment type="caution">
    <text evidence="2">The sequence shown here is derived from an EMBL/GenBank/DDBJ whole genome shotgun (WGS) entry which is preliminary data.</text>
</comment>
<dbReference type="AlphaFoldDB" id="A0A0W1AP06"/>
<sequence>MNKKHDTMKKTNKQMLAAQNKPEAIPQMPWHERFYQFISSSSNFLIGKVTEDKFAFNELPDEIKYEIASFLTTKDFINLSKTTKSNSPFFTTNQHLKQGYEVRKFLHHVVRGNHEAVAKMLENNPSLMVIRGQVKDLSGREFSNISGFEYCLWALDKHMWTKMLDCVPKTEDGERIKTELRKQYQMIKEHGVTYTLHGVTKDYRPETTTTTEKHFDFKGTIISELQKFLDRNNNHQWITGVGGAQRLLPAHVVDEYCSDRPFELLPFYYFEQRHTSSKEYKNHLTNKKESWFGISSKMGESFAIVKGTGVVMSMARAWVPGVRDDLGAIRILYRVRKKDFLALEDDLKPCNSSENRYNY</sequence>
<proteinExistence type="predicted"/>
<evidence type="ECO:0000313" key="3">
    <source>
        <dbReference type="Proteomes" id="UP000054729"/>
    </source>
</evidence>
<keyword evidence="3" id="KW-1185">Reference proteome</keyword>
<evidence type="ECO:0000259" key="1">
    <source>
        <dbReference type="PROSITE" id="PS50181"/>
    </source>
</evidence>
<organism evidence="2 3">
    <name type="scientific">Legionella waltersii</name>
    <dbReference type="NCBI Taxonomy" id="66969"/>
    <lineage>
        <taxon>Bacteria</taxon>
        <taxon>Pseudomonadati</taxon>
        <taxon>Pseudomonadota</taxon>
        <taxon>Gammaproteobacteria</taxon>
        <taxon>Legionellales</taxon>
        <taxon>Legionellaceae</taxon>
        <taxon>Legionella</taxon>
    </lineage>
</organism>
<reference evidence="2 3" key="1">
    <citation type="submission" date="2015-11" db="EMBL/GenBank/DDBJ databases">
        <title>Genomic analysis of 38 Legionella species identifies large and diverse effector repertoires.</title>
        <authorList>
            <person name="Burstein D."/>
            <person name="Amaro F."/>
            <person name="Zusman T."/>
            <person name="Lifshitz Z."/>
            <person name="Cohen O."/>
            <person name="Gilbert J.A."/>
            <person name="Pupko T."/>
            <person name="Shuman H.A."/>
            <person name="Segal G."/>
        </authorList>
    </citation>
    <scope>NUCLEOTIDE SEQUENCE [LARGE SCALE GENOMIC DNA]</scope>
    <source>
        <strain evidence="2 3">ATCC 51914</strain>
    </source>
</reference>